<dbReference type="GO" id="GO:0016787">
    <property type="term" value="F:hydrolase activity"/>
    <property type="evidence" value="ECO:0007669"/>
    <property type="project" value="UniProtKB-KW"/>
</dbReference>
<dbReference type="OrthoDB" id="6198264at2"/>
<name>A0A2G1QI77_9HYPH</name>
<proteinExistence type="predicted"/>
<sequence length="202" mass="22762">MMRKWFLAAVVLISGIAASLVVMTPTGEGIRDTVSNYRDLTRYEVRGDRMYISGELNARTPEKLKRALRDNPQVGTLVLTDMPGSLDDEALFPFAKWVREQGLNTHLKSNSKIESGAVDLFLAGERRTMEKGAKIGVHSWSEGDREAREFPSYHSVHRIYADYIRSMLGSAEFYWFTIAASPADSIHWLTESEIGRFGLVTN</sequence>
<organism evidence="1 2">
    <name type="scientific">Zhengella mangrovi</name>
    <dbReference type="NCBI Taxonomy" id="1982044"/>
    <lineage>
        <taxon>Bacteria</taxon>
        <taxon>Pseudomonadati</taxon>
        <taxon>Pseudomonadota</taxon>
        <taxon>Alphaproteobacteria</taxon>
        <taxon>Hyphomicrobiales</taxon>
        <taxon>Notoacmeibacteraceae</taxon>
        <taxon>Zhengella</taxon>
    </lineage>
</organism>
<reference evidence="1 2" key="1">
    <citation type="submission" date="2017-10" db="EMBL/GenBank/DDBJ databases">
        <title>Sedimentibacterium mangrovi gen. nov., sp. nov., a novel member of family Phyllobacteriacea isolated from mangrove sediment.</title>
        <authorList>
            <person name="Liao H."/>
            <person name="Tian Y."/>
        </authorList>
    </citation>
    <scope>NUCLEOTIDE SEQUENCE [LARGE SCALE GENOMIC DNA]</scope>
    <source>
        <strain evidence="1 2">X9-2-2</strain>
    </source>
</reference>
<protein>
    <submittedName>
        <fullName evidence="1">Alpha/beta hydrolase</fullName>
    </submittedName>
</protein>
<accession>A0A2G1QI77</accession>
<evidence type="ECO:0000313" key="2">
    <source>
        <dbReference type="Proteomes" id="UP000221168"/>
    </source>
</evidence>
<comment type="caution">
    <text evidence="1">The sequence shown here is derived from an EMBL/GenBank/DDBJ whole genome shotgun (WGS) entry which is preliminary data.</text>
</comment>
<keyword evidence="2" id="KW-1185">Reference proteome</keyword>
<dbReference type="AlphaFoldDB" id="A0A2G1QI77"/>
<dbReference type="Proteomes" id="UP000221168">
    <property type="component" value="Unassembled WGS sequence"/>
</dbReference>
<gene>
    <name evidence="1" type="ORF">CSC94_20190</name>
</gene>
<dbReference type="RefSeq" id="WP_099308191.1">
    <property type="nucleotide sequence ID" value="NZ_PDVP01000017.1"/>
</dbReference>
<keyword evidence="1" id="KW-0378">Hydrolase</keyword>
<dbReference type="EMBL" id="PDVP01000017">
    <property type="protein sequence ID" value="PHP65233.1"/>
    <property type="molecule type" value="Genomic_DNA"/>
</dbReference>
<evidence type="ECO:0000313" key="1">
    <source>
        <dbReference type="EMBL" id="PHP65233.1"/>
    </source>
</evidence>